<evidence type="ECO:0000256" key="4">
    <source>
        <dbReference type="ARBA" id="ARBA00004613"/>
    </source>
</evidence>
<keyword evidence="10" id="KW-0732">Signal</keyword>
<proteinExistence type="predicted"/>
<dbReference type="GO" id="GO:0005794">
    <property type="term" value="C:Golgi apparatus"/>
    <property type="evidence" value="ECO:0007669"/>
    <property type="project" value="UniProtKB-SubCell"/>
</dbReference>
<gene>
    <name evidence="22" type="ORF">METZ01_LOCUS248738</name>
</gene>
<keyword evidence="7" id="KW-0121">Carboxypeptidase</keyword>
<evidence type="ECO:0000256" key="3">
    <source>
        <dbReference type="ARBA" id="ARBA00004555"/>
    </source>
</evidence>
<organism evidence="22">
    <name type="scientific">marine metagenome</name>
    <dbReference type="NCBI Taxonomy" id="408172"/>
    <lineage>
        <taxon>unclassified sequences</taxon>
        <taxon>metagenomes</taxon>
        <taxon>ecological metagenomes</taxon>
    </lineage>
</organism>
<dbReference type="PANTHER" id="PTHR12053">
    <property type="entry name" value="PROTEASE FAMILY M28 PLASMA GLUTAMATE CARBOXYPEPTIDASE-RELATED"/>
    <property type="match status" value="1"/>
</dbReference>
<dbReference type="EMBL" id="UINC01065821">
    <property type="protein sequence ID" value="SVB95884.1"/>
    <property type="molecule type" value="Genomic_DNA"/>
</dbReference>
<keyword evidence="17" id="KW-0325">Glycoprotein</keyword>
<evidence type="ECO:0000256" key="8">
    <source>
        <dbReference type="ARBA" id="ARBA00022670"/>
    </source>
</evidence>
<keyword evidence="6" id="KW-0964">Secreted</keyword>
<comment type="subcellular location">
    <subcellularLocation>
        <location evidence="1">Endoplasmic reticulum</location>
    </subcellularLocation>
    <subcellularLocation>
        <location evidence="3">Golgi apparatus</location>
    </subcellularLocation>
    <subcellularLocation>
        <location evidence="2">Lysosome</location>
    </subcellularLocation>
    <subcellularLocation>
        <location evidence="4">Secreted</location>
    </subcellularLocation>
</comment>
<evidence type="ECO:0000256" key="11">
    <source>
        <dbReference type="ARBA" id="ARBA00022801"/>
    </source>
</evidence>
<evidence type="ECO:0000256" key="6">
    <source>
        <dbReference type="ARBA" id="ARBA00022525"/>
    </source>
</evidence>
<dbReference type="GO" id="GO:0004180">
    <property type="term" value="F:carboxypeptidase activity"/>
    <property type="evidence" value="ECO:0007669"/>
    <property type="project" value="UniProtKB-KW"/>
</dbReference>
<evidence type="ECO:0000256" key="16">
    <source>
        <dbReference type="ARBA" id="ARBA00023145"/>
    </source>
</evidence>
<reference evidence="22" key="1">
    <citation type="submission" date="2018-05" db="EMBL/GenBank/DDBJ databases">
        <authorList>
            <person name="Lanie J.A."/>
            <person name="Ng W.-L."/>
            <person name="Kazmierczak K.M."/>
            <person name="Andrzejewski T.M."/>
            <person name="Davidsen T.M."/>
            <person name="Wayne K.J."/>
            <person name="Tettelin H."/>
            <person name="Glass J.I."/>
            <person name="Rusch D."/>
            <person name="Podicherti R."/>
            <person name="Tsui H.-C.T."/>
            <person name="Winkler M.E."/>
        </authorList>
    </citation>
    <scope>NUCLEOTIDE SEQUENCE</scope>
</reference>
<dbReference type="InterPro" id="IPR046450">
    <property type="entry name" value="PA_dom_sf"/>
</dbReference>
<evidence type="ECO:0000256" key="18">
    <source>
        <dbReference type="ARBA" id="ARBA00023228"/>
    </source>
</evidence>
<keyword evidence="15" id="KW-0482">Metalloprotease</keyword>
<dbReference type="InterPro" id="IPR007484">
    <property type="entry name" value="Peptidase_M28"/>
</dbReference>
<dbReference type="AlphaFoldDB" id="A0A382I811"/>
<dbReference type="GO" id="GO:0005576">
    <property type="term" value="C:extracellular region"/>
    <property type="evidence" value="ECO:0007669"/>
    <property type="project" value="UniProtKB-SubCell"/>
</dbReference>
<sequence>SDDPPLEIDYSIISKTITNNAVALRERALSDNLSVDIVESLTTEVGPRRMGTDGDQRAISWALEKFKELGFDRFWIEEVLLDRGWVRGEAKAEILSPYPHNIVMTALGYSVGTNGDLVGEIVEFKTFAELEALPEGNNLKGKIAFVSYSMSDFKPQPGQPQMGGYSEGTKARSRGHVTAAKRGAEALIIRSVGTDNNRYAHTGSGYGYEEGVKKIPAAAISAPDAILIQNILKREMPVMMKMNMTSEITGPKKGANIIGEITGREHPDQYLVLGAHIDSWDEGTGALDDGAGVGAMMATAAFIGQMEKRPKRSLRVLLFAGEEIGFYGVNDYMKKHKDALDKHVLGAEADGGGGRAHTLIPGVGGTALLVVNEMHKLIAPLGIVLSEENNAKGGSDMRVLGEAGMPALNFSQNSNDYFKYHHTPNDTFDKIIAEDMRYLTAAYSTIFYLA</sequence>
<evidence type="ECO:0000256" key="13">
    <source>
        <dbReference type="ARBA" id="ARBA00022833"/>
    </source>
</evidence>
<keyword evidence="18" id="KW-0458">Lysosome</keyword>
<dbReference type="Gene3D" id="3.40.630.10">
    <property type="entry name" value="Zn peptidases"/>
    <property type="match status" value="1"/>
</dbReference>
<evidence type="ECO:0000256" key="15">
    <source>
        <dbReference type="ARBA" id="ARBA00023049"/>
    </source>
</evidence>
<keyword evidence="13" id="KW-0862">Zinc</keyword>
<evidence type="ECO:0000256" key="7">
    <source>
        <dbReference type="ARBA" id="ARBA00022645"/>
    </source>
</evidence>
<dbReference type="Gene3D" id="3.50.30.30">
    <property type="match status" value="1"/>
</dbReference>
<evidence type="ECO:0000256" key="12">
    <source>
        <dbReference type="ARBA" id="ARBA00022824"/>
    </source>
</evidence>
<name>A0A382I811_9ZZZZ</name>
<dbReference type="Pfam" id="PF04389">
    <property type="entry name" value="Peptidase_M28"/>
    <property type="match status" value="1"/>
</dbReference>
<dbReference type="GO" id="GO:0005764">
    <property type="term" value="C:lysosome"/>
    <property type="evidence" value="ECO:0007669"/>
    <property type="project" value="UniProtKB-SubCell"/>
</dbReference>
<keyword evidence="8" id="KW-0645">Protease</keyword>
<accession>A0A382I811</accession>
<keyword evidence="14" id="KW-0333">Golgi apparatus</keyword>
<evidence type="ECO:0000256" key="2">
    <source>
        <dbReference type="ARBA" id="ARBA00004371"/>
    </source>
</evidence>
<keyword evidence="9" id="KW-0479">Metal-binding</keyword>
<dbReference type="SUPFAM" id="SSF53187">
    <property type="entry name" value="Zn-dependent exopeptidases"/>
    <property type="match status" value="1"/>
</dbReference>
<dbReference type="PANTHER" id="PTHR12053:SF3">
    <property type="entry name" value="CARBOXYPEPTIDASE Q"/>
    <property type="match status" value="1"/>
</dbReference>
<evidence type="ECO:0000256" key="20">
    <source>
        <dbReference type="ARBA" id="ARBA00033328"/>
    </source>
</evidence>
<dbReference type="InterPro" id="IPR039866">
    <property type="entry name" value="CPQ"/>
</dbReference>
<dbReference type="GO" id="GO:0006508">
    <property type="term" value="P:proteolysis"/>
    <property type="evidence" value="ECO:0007669"/>
    <property type="project" value="UniProtKB-KW"/>
</dbReference>
<dbReference type="SUPFAM" id="SSF52025">
    <property type="entry name" value="PA domain"/>
    <property type="match status" value="1"/>
</dbReference>
<dbReference type="GO" id="GO:0005783">
    <property type="term" value="C:endoplasmic reticulum"/>
    <property type="evidence" value="ECO:0007669"/>
    <property type="project" value="UniProtKB-SubCell"/>
</dbReference>
<keyword evidence="11" id="KW-0378">Hydrolase</keyword>
<evidence type="ECO:0000259" key="21">
    <source>
        <dbReference type="Pfam" id="PF04389"/>
    </source>
</evidence>
<keyword evidence="12" id="KW-0256">Endoplasmic reticulum</keyword>
<keyword evidence="16" id="KW-0865">Zymogen</keyword>
<evidence type="ECO:0000256" key="5">
    <source>
        <dbReference type="ARBA" id="ARBA00014116"/>
    </source>
</evidence>
<comment type="subunit">
    <text evidence="19">Homodimer. The monomeric form is inactive while the homodimer is active.</text>
</comment>
<feature type="non-terminal residue" evidence="22">
    <location>
        <position position="1"/>
    </location>
</feature>
<evidence type="ECO:0000313" key="22">
    <source>
        <dbReference type="EMBL" id="SVB95884.1"/>
    </source>
</evidence>
<protein>
    <recommendedName>
        <fullName evidence="5">Carboxypeptidase Q</fullName>
    </recommendedName>
    <alternativeName>
        <fullName evidence="20">Plasma glutamate carboxypeptidase</fullName>
    </alternativeName>
</protein>
<evidence type="ECO:0000256" key="1">
    <source>
        <dbReference type="ARBA" id="ARBA00004240"/>
    </source>
</evidence>
<evidence type="ECO:0000256" key="14">
    <source>
        <dbReference type="ARBA" id="ARBA00023034"/>
    </source>
</evidence>
<dbReference type="GO" id="GO:0046872">
    <property type="term" value="F:metal ion binding"/>
    <property type="evidence" value="ECO:0007669"/>
    <property type="project" value="UniProtKB-KW"/>
</dbReference>
<evidence type="ECO:0000256" key="10">
    <source>
        <dbReference type="ARBA" id="ARBA00022729"/>
    </source>
</evidence>
<evidence type="ECO:0000256" key="19">
    <source>
        <dbReference type="ARBA" id="ARBA00025833"/>
    </source>
</evidence>
<evidence type="ECO:0000256" key="9">
    <source>
        <dbReference type="ARBA" id="ARBA00022723"/>
    </source>
</evidence>
<feature type="domain" description="Peptidase M28" evidence="21">
    <location>
        <begin position="256"/>
        <end position="436"/>
    </location>
</feature>
<feature type="non-terminal residue" evidence="22">
    <location>
        <position position="450"/>
    </location>
</feature>
<dbReference type="GO" id="GO:0070573">
    <property type="term" value="F:metallodipeptidase activity"/>
    <property type="evidence" value="ECO:0007669"/>
    <property type="project" value="InterPro"/>
</dbReference>
<evidence type="ECO:0000256" key="17">
    <source>
        <dbReference type="ARBA" id="ARBA00023180"/>
    </source>
</evidence>